<keyword evidence="2" id="KW-1185">Reference proteome</keyword>
<accession>L8MX01</accession>
<evidence type="ECO:0000313" key="2">
    <source>
        <dbReference type="Proteomes" id="UP000011201"/>
    </source>
</evidence>
<name>L8MX01_9CYAN</name>
<dbReference type="AlphaFoldDB" id="L8MX01"/>
<evidence type="ECO:0000313" key="1">
    <source>
        <dbReference type="EMBL" id="ELS30995.1"/>
    </source>
</evidence>
<proteinExistence type="predicted"/>
<dbReference type="Proteomes" id="UP000011201">
    <property type="component" value="Unassembled WGS sequence"/>
</dbReference>
<organism evidence="1 2">
    <name type="scientific">Pseudanabaena biceps PCC 7429</name>
    <dbReference type="NCBI Taxonomy" id="927668"/>
    <lineage>
        <taxon>Bacteria</taxon>
        <taxon>Bacillati</taxon>
        <taxon>Cyanobacteriota</taxon>
        <taxon>Cyanophyceae</taxon>
        <taxon>Pseudanabaenales</taxon>
        <taxon>Pseudanabaenaceae</taxon>
        <taxon>Pseudanabaena</taxon>
    </lineage>
</organism>
<sequence length="32" mass="3753">MLYYLVIVQAQEQLQTMTKNLFDPSVVLKHCV</sequence>
<dbReference type="EMBL" id="ALWB01000222">
    <property type="protein sequence ID" value="ELS30995.1"/>
    <property type="molecule type" value="Genomic_DNA"/>
</dbReference>
<reference evidence="1 2" key="1">
    <citation type="journal article" date="2013" name="Proc. Natl. Acad. Sci. U.S.A.">
        <title>Improving the coverage of the cyanobacterial phylum using diversity-driven genome sequencing.</title>
        <authorList>
            <person name="Shih P.M."/>
            <person name="Wu D."/>
            <person name="Latifi A."/>
            <person name="Axen S.D."/>
            <person name="Fewer D.P."/>
            <person name="Talla E."/>
            <person name="Calteau A."/>
            <person name="Cai F."/>
            <person name="Tandeau de Marsac N."/>
            <person name="Rippka R."/>
            <person name="Herdman M."/>
            <person name="Sivonen K."/>
            <person name="Coursin T."/>
            <person name="Laurent T."/>
            <person name="Goodwin L."/>
            <person name="Nolan M."/>
            <person name="Davenport K.W."/>
            <person name="Han C.S."/>
            <person name="Rubin E.M."/>
            <person name="Eisen J.A."/>
            <person name="Woyke T."/>
            <person name="Gugger M."/>
            <person name="Kerfeld C.A."/>
        </authorList>
    </citation>
    <scope>NUCLEOTIDE SEQUENCE [LARGE SCALE GENOMIC DNA]</scope>
    <source>
        <strain evidence="1 2">PCC 7429</strain>
    </source>
</reference>
<protein>
    <submittedName>
        <fullName evidence="1">Uncharacterized protein</fullName>
    </submittedName>
</protein>
<comment type="caution">
    <text evidence="1">The sequence shown here is derived from an EMBL/GenBank/DDBJ whole genome shotgun (WGS) entry which is preliminary data.</text>
</comment>
<gene>
    <name evidence="1" type="ORF">Pse7429DRAFT_3949</name>
</gene>